<dbReference type="RefSeq" id="WP_170871497.1">
    <property type="nucleotide sequence ID" value="NZ_MLBF01000015.1"/>
</dbReference>
<proteinExistence type="predicted"/>
<gene>
    <name evidence="1" type="ORF">DSOL_2436</name>
</gene>
<evidence type="ECO:0000313" key="1">
    <source>
        <dbReference type="EMBL" id="OLN31748.1"/>
    </source>
</evidence>
<accession>A0A1Q8QWQ8</accession>
<comment type="caution">
    <text evidence="1">The sequence shown here is derived from an EMBL/GenBank/DDBJ whole genome shotgun (WGS) entry which is preliminary data.</text>
</comment>
<keyword evidence="2" id="KW-1185">Reference proteome</keyword>
<sequence>MSVKEYRQRAAELCDAELRQMIYEEVEDYLPEAIEAARAELDLRIV</sequence>
<dbReference type="Proteomes" id="UP000186102">
    <property type="component" value="Unassembled WGS sequence"/>
</dbReference>
<reference evidence="1 2" key="1">
    <citation type="submission" date="2016-09" db="EMBL/GenBank/DDBJ databases">
        <title>Complete genome of Desulfosporosinus sp. OL.</title>
        <authorList>
            <person name="Mardanov A."/>
            <person name="Beletsky A."/>
            <person name="Panova A."/>
            <person name="Karnachuk O."/>
            <person name="Ravin N."/>
        </authorList>
    </citation>
    <scope>NUCLEOTIDE SEQUENCE [LARGE SCALE GENOMIC DNA]</scope>
    <source>
        <strain evidence="1 2">OL</strain>
    </source>
</reference>
<dbReference type="AlphaFoldDB" id="A0A1Q8QWQ8"/>
<protein>
    <submittedName>
        <fullName evidence="1">Uncharacterized protein</fullName>
    </submittedName>
</protein>
<organism evidence="1 2">
    <name type="scientific">Desulfosporosinus metallidurans</name>
    <dbReference type="NCBI Taxonomy" id="1888891"/>
    <lineage>
        <taxon>Bacteria</taxon>
        <taxon>Bacillati</taxon>
        <taxon>Bacillota</taxon>
        <taxon>Clostridia</taxon>
        <taxon>Eubacteriales</taxon>
        <taxon>Desulfitobacteriaceae</taxon>
        <taxon>Desulfosporosinus</taxon>
    </lineage>
</organism>
<dbReference type="STRING" id="1888891.DSOL_2436"/>
<name>A0A1Q8QWQ8_9FIRM</name>
<dbReference type="EMBL" id="MLBF01000015">
    <property type="protein sequence ID" value="OLN31748.1"/>
    <property type="molecule type" value="Genomic_DNA"/>
</dbReference>
<evidence type="ECO:0000313" key="2">
    <source>
        <dbReference type="Proteomes" id="UP000186102"/>
    </source>
</evidence>